<evidence type="ECO:0000313" key="1">
    <source>
        <dbReference type="EMBL" id="UYV28886.1"/>
    </source>
</evidence>
<organism evidence="1 2">
    <name type="scientific">Vibrio parahaemolyticus</name>
    <dbReference type="NCBI Taxonomy" id="670"/>
    <lineage>
        <taxon>Bacteria</taxon>
        <taxon>Pseudomonadati</taxon>
        <taxon>Pseudomonadota</taxon>
        <taxon>Gammaproteobacteria</taxon>
        <taxon>Vibrionales</taxon>
        <taxon>Vibrionaceae</taxon>
        <taxon>Vibrio</taxon>
    </lineage>
</organism>
<dbReference type="Proteomes" id="UP001163036">
    <property type="component" value="Chromosome 2"/>
</dbReference>
<dbReference type="EMBL" id="CP097356">
    <property type="protein sequence ID" value="UYV28886.1"/>
    <property type="molecule type" value="Genomic_DNA"/>
</dbReference>
<accession>A0AA46Z3V9</accession>
<dbReference type="Pfam" id="PF10761">
    <property type="entry name" value="DUF2590"/>
    <property type="match status" value="1"/>
</dbReference>
<proteinExistence type="predicted"/>
<protein>
    <submittedName>
        <fullName evidence="1">DUF2590 family protein</fullName>
    </submittedName>
</protein>
<dbReference type="RefSeq" id="WP_086484707.1">
    <property type="nucleotide sequence ID" value="NZ_CP097356.1"/>
</dbReference>
<dbReference type="AlphaFoldDB" id="A0AA46Z3V9"/>
<dbReference type="InterPro" id="IPR019697">
    <property type="entry name" value="Phage_HP1_Orf28"/>
</dbReference>
<gene>
    <name evidence="1" type="ORF">M5598_16855</name>
</gene>
<reference evidence="1" key="1">
    <citation type="submission" date="2022-05" db="EMBL/GenBank/DDBJ databases">
        <title>Megaplasmid of Vibrio parahaemolyticus.</title>
        <authorList>
            <person name="Strauch E."/>
            <person name="Borowiak M."/>
        </authorList>
    </citation>
    <scope>NUCLEOTIDE SEQUENCE</scope>
    <source>
        <strain evidence="1">16-VB00198</strain>
    </source>
</reference>
<name>A0AA46Z3V9_VIBPH</name>
<evidence type="ECO:0000313" key="2">
    <source>
        <dbReference type="Proteomes" id="UP001163036"/>
    </source>
</evidence>
<sequence length="108" mass="12246">MTEQFIDLLVTDGGIDFDAGQQPIYTNDRNSIAQDIKHAIMESGLLREMQAERNRTLRADVLTRIEMLVEQDERIVPGTAEVTEQTSEDIWIFAETEEFGPINYGVAL</sequence>